<accession>A0A8I0N0F0</accession>
<dbReference type="AlphaFoldDB" id="A0A8I0N0F0"/>
<dbReference type="Proteomes" id="UP000660708">
    <property type="component" value="Unassembled WGS sequence"/>
</dbReference>
<organism evidence="1 2">
    <name type="scientific">Pseudoalteromonas peptidolytica F12-50-A1</name>
    <dbReference type="NCBI Taxonomy" id="1315280"/>
    <lineage>
        <taxon>Bacteria</taxon>
        <taxon>Pseudomonadati</taxon>
        <taxon>Pseudomonadota</taxon>
        <taxon>Gammaproteobacteria</taxon>
        <taxon>Alteromonadales</taxon>
        <taxon>Pseudoalteromonadaceae</taxon>
        <taxon>Pseudoalteromonas</taxon>
    </lineage>
</organism>
<dbReference type="RefSeq" id="WP_147389467.1">
    <property type="nucleotide sequence ID" value="NZ_AQHF01000032.1"/>
</dbReference>
<comment type="caution">
    <text evidence="1">The sequence shown here is derived from an EMBL/GenBank/DDBJ whole genome shotgun (WGS) entry which is preliminary data.</text>
</comment>
<gene>
    <name evidence="1" type="ORF">PPEP_a4569</name>
</gene>
<proteinExistence type="predicted"/>
<dbReference type="EMBL" id="AQHF01000032">
    <property type="protein sequence ID" value="MBE0348284.1"/>
    <property type="molecule type" value="Genomic_DNA"/>
</dbReference>
<evidence type="ECO:0008006" key="3">
    <source>
        <dbReference type="Google" id="ProtNLM"/>
    </source>
</evidence>
<sequence length="134" mass="15292">MLENAITEMLRLPEIAQYHRGVYDSVIPDDSEFPAVSYQIISDKPVLSIDNTGPRKAVIQINCVDKMRSDDDSYFADEQAFFLAKAIRTQWSSLRGVFSDIKIAGVQEQGTHPKLNSDTDTYHQIQDFTIQYEE</sequence>
<name>A0A8I0N0F0_9GAMM</name>
<reference evidence="1 2" key="1">
    <citation type="submission" date="2015-06" db="EMBL/GenBank/DDBJ databases">
        <title>Genome sequence of Pseudoalteromonas peptidolytica.</title>
        <authorList>
            <person name="Xie B.-B."/>
            <person name="Rong J.-C."/>
            <person name="Qin Q.-L."/>
            <person name="Zhang Y.-Z."/>
        </authorList>
    </citation>
    <scope>NUCLEOTIDE SEQUENCE [LARGE SCALE GENOMIC DNA]</scope>
    <source>
        <strain evidence="1 2">F12-50-A1</strain>
    </source>
</reference>
<keyword evidence="2" id="KW-1185">Reference proteome</keyword>
<evidence type="ECO:0000313" key="2">
    <source>
        <dbReference type="Proteomes" id="UP000660708"/>
    </source>
</evidence>
<evidence type="ECO:0000313" key="1">
    <source>
        <dbReference type="EMBL" id="MBE0348284.1"/>
    </source>
</evidence>
<protein>
    <recommendedName>
        <fullName evidence="3">DUF3168 domain-containing protein</fullName>
    </recommendedName>
</protein>